<sequence>MAKQTKKQEEKSFHRELAEQLVTLSTSGFGLVAALAWNEAIQTFVKEYVQVFYPSQSGAISKFIYAIIITFFAVFVTYQLSRLAARFGTKK</sequence>
<feature type="transmembrane region" description="Helical" evidence="1">
    <location>
        <begin position="60"/>
        <end position="81"/>
    </location>
</feature>
<evidence type="ECO:0000256" key="1">
    <source>
        <dbReference type="SAM" id="Phobius"/>
    </source>
</evidence>
<dbReference type="InterPro" id="IPR043713">
    <property type="entry name" value="DUF5654"/>
</dbReference>
<gene>
    <name evidence="2" type="ORF">A3F00_03235</name>
</gene>
<dbReference type="EMBL" id="MFDE01000036">
    <property type="protein sequence ID" value="OGE37831.1"/>
    <property type="molecule type" value="Genomic_DNA"/>
</dbReference>
<evidence type="ECO:0000313" key="2">
    <source>
        <dbReference type="EMBL" id="OGE37831.1"/>
    </source>
</evidence>
<dbReference type="Proteomes" id="UP000176527">
    <property type="component" value="Unassembled WGS sequence"/>
</dbReference>
<keyword evidence="1" id="KW-0472">Membrane</keyword>
<protein>
    <submittedName>
        <fullName evidence="2">Uncharacterized protein</fullName>
    </submittedName>
</protein>
<name>A0A1F5KB39_9BACT</name>
<keyword evidence="1" id="KW-0812">Transmembrane</keyword>
<comment type="caution">
    <text evidence="2">The sequence shown here is derived from an EMBL/GenBank/DDBJ whole genome shotgun (WGS) entry which is preliminary data.</text>
</comment>
<proteinExistence type="predicted"/>
<reference evidence="2 3" key="1">
    <citation type="journal article" date="2016" name="Nat. Commun.">
        <title>Thousands of microbial genomes shed light on interconnected biogeochemical processes in an aquifer system.</title>
        <authorList>
            <person name="Anantharaman K."/>
            <person name="Brown C.T."/>
            <person name="Hug L.A."/>
            <person name="Sharon I."/>
            <person name="Castelle C.J."/>
            <person name="Probst A.J."/>
            <person name="Thomas B.C."/>
            <person name="Singh A."/>
            <person name="Wilkins M.J."/>
            <person name="Karaoz U."/>
            <person name="Brodie E.L."/>
            <person name="Williams K.H."/>
            <person name="Hubbard S.S."/>
            <person name="Banfield J.F."/>
        </authorList>
    </citation>
    <scope>NUCLEOTIDE SEQUENCE [LARGE SCALE GENOMIC DNA]</scope>
</reference>
<dbReference type="AlphaFoldDB" id="A0A1F5KB39"/>
<organism evidence="2 3">
    <name type="scientific">Candidatus Daviesbacteria bacterium RIFCSPHIGHO2_12_FULL_37_11</name>
    <dbReference type="NCBI Taxonomy" id="1797777"/>
    <lineage>
        <taxon>Bacteria</taxon>
        <taxon>Candidatus Daviesiibacteriota</taxon>
    </lineage>
</organism>
<accession>A0A1F5KB39</accession>
<evidence type="ECO:0000313" key="3">
    <source>
        <dbReference type="Proteomes" id="UP000176527"/>
    </source>
</evidence>
<keyword evidence="1" id="KW-1133">Transmembrane helix</keyword>
<feature type="transmembrane region" description="Helical" evidence="1">
    <location>
        <begin position="21"/>
        <end position="40"/>
    </location>
</feature>
<dbReference type="Pfam" id="PF18898">
    <property type="entry name" value="DUF5654"/>
    <property type="match status" value="1"/>
</dbReference>